<dbReference type="OrthoDB" id="3243336at2"/>
<accession>A0A387BUS8</accession>
<dbReference type="Proteomes" id="UP000275069">
    <property type="component" value="Chromosome"/>
</dbReference>
<dbReference type="InterPro" id="IPR036206">
    <property type="entry name" value="ThiamineP_synth_sf"/>
</dbReference>
<dbReference type="UniPathway" id="UPA00060">
    <property type="reaction ID" value="UER00141"/>
</dbReference>
<feature type="domain" description="Thiamine phosphate synthase/TenI" evidence="13">
    <location>
        <begin position="7"/>
        <end position="196"/>
    </location>
</feature>
<dbReference type="RefSeq" id="WP_120787725.1">
    <property type="nucleotide sequence ID" value="NZ_CP032624.1"/>
</dbReference>
<gene>
    <name evidence="10 14" type="primary">thiE</name>
    <name evidence="14" type="ORF">D7I44_00685</name>
</gene>
<feature type="binding site" evidence="10">
    <location>
        <position position="173"/>
    </location>
    <ligand>
        <name>2-[(2R,5Z)-2-carboxy-4-methylthiazol-5(2H)-ylidene]ethyl phosphate</name>
        <dbReference type="ChEBI" id="CHEBI:62899"/>
    </ligand>
</feature>
<feature type="binding site" evidence="10">
    <location>
        <position position="144"/>
    </location>
    <ligand>
        <name>4-amino-2-methyl-5-(diphosphooxymethyl)pyrimidine</name>
        <dbReference type="ChEBI" id="CHEBI:57841"/>
    </ligand>
</feature>
<dbReference type="KEGG" id="gry:D7I44_00685"/>
<name>A0A387BUS8_9MICO</name>
<keyword evidence="15" id="KW-1185">Reference proteome</keyword>
<comment type="cofactor">
    <cofactor evidence="10">
        <name>Mg(2+)</name>
        <dbReference type="ChEBI" id="CHEBI:18420"/>
    </cofactor>
    <text evidence="10">Binds 1 Mg(2+) ion per subunit.</text>
</comment>
<dbReference type="NCBIfam" id="TIGR00693">
    <property type="entry name" value="thiE"/>
    <property type="match status" value="1"/>
</dbReference>
<evidence type="ECO:0000259" key="13">
    <source>
        <dbReference type="Pfam" id="PF02581"/>
    </source>
</evidence>
<organism evidence="14 15">
    <name type="scientific">Gryllotalpicola protaetiae</name>
    <dbReference type="NCBI Taxonomy" id="2419771"/>
    <lineage>
        <taxon>Bacteria</taxon>
        <taxon>Bacillati</taxon>
        <taxon>Actinomycetota</taxon>
        <taxon>Actinomycetes</taxon>
        <taxon>Micrococcales</taxon>
        <taxon>Microbacteriaceae</taxon>
        <taxon>Gryllotalpicola</taxon>
    </lineage>
</organism>
<feature type="binding site" evidence="10">
    <location>
        <position position="114"/>
    </location>
    <ligand>
        <name>4-amino-2-methyl-5-(diphosphooxymethyl)pyrimidine</name>
        <dbReference type="ChEBI" id="CHEBI:57841"/>
    </ligand>
</feature>
<keyword evidence="6 10" id="KW-0784">Thiamine biosynthesis</keyword>
<evidence type="ECO:0000256" key="5">
    <source>
        <dbReference type="ARBA" id="ARBA00022842"/>
    </source>
</evidence>
<dbReference type="InterPro" id="IPR013785">
    <property type="entry name" value="Aldolase_TIM"/>
</dbReference>
<dbReference type="InterPro" id="IPR034291">
    <property type="entry name" value="TMP_synthase"/>
</dbReference>
<feature type="binding site" evidence="10">
    <location>
        <position position="71"/>
    </location>
    <ligand>
        <name>Mg(2+)</name>
        <dbReference type="ChEBI" id="CHEBI:18420"/>
    </ligand>
</feature>
<dbReference type="PANTHER" id="PTHR20857">
    <property type="entry name" value="THIAMINE-PHOSPHATE PYROPHOSPHORYLASE"/>
    <property type="match status" value="1"/>
</dbReference>
<evidence type="ECO:0000256" key="6">
    <source>
        <dbReference type="ARBA" id="ARBA00022977"/>
    </source>
</evidence>
<evidence type="ECO:0000313" key="14">
    <source>
        <dbReference type="EMBL" id="AYG02191.1"/>
    </source>
</evidence>
<evidence type="ECO:0000256" key="7">
    <source>
        <dbReference type="ARBA" id="ARBA00047334"/>
    </source>
</evidence>
<comment type="catalytic activity">
    <reaction evidence="8 10 11">
        <text>2-(2-carboxy-4-methylthiazol-5-yl)ethyl phosphate + 4-amino-2-methyl-5-(diphosphooxymethyl)pyrimidine + 2 H(+) = thiamine phosphate + CO2 + diphosphate</text>
        <dbReference type="Rhea" id="RHEA:47848"/>
        <dbReference type="ChEBI" id="CHEBI:15378"/>
        <dbReference type="ChEBI" id="CHEBI:16526"/>
        <dbReference type="ChEBI" id="CHEBI:33019"/>
        <dbReference type="ChEBI" id="CHEBI:37575"/>
        <dbReference type="ChEBI" id="CHEBI:57841"/>
        <dbReference type="ChEBI" id="CHEBI:62890"/>
        <dbReference type="EC" id="2.5.1.3"/>
    </reaction>
</comment>
<evidence type="ECO:0000256" key="8">
    <source>
        <dbReference type="ARBA" id="ARBA00047851"/>
    </source>
</evidence>
<sequence length="216" mass="21837">MNADLSVYLVTDAGIAAAAGHDLVEVVQAATAAGVTAVQIREKQASARRFFDTVIRASKVIPDHVALIVNDRVDVFLAARDAGVRVSGVHVGQSDLPAVAVRHLIGADAIVGLSAETPEQLAAAAESGVVDYVGVGSLHATATKSDAPPPLGHDGFARLLAQHSTLPVVAIGGVTAADLRVLRKAGAAGAAVVSPICGADDPRQAARALRAAWDAA</sequence>
<dbReference type="CDD" id="cd00564">
    <property type="entry name" value="TMP_TenI"/>
    <property type="match status" value="1"/>
</dbReference>
<dbReference type="SUPFAM" id="SSF51391">
    <property type="entry name" value="Thiamin phosphate synthase"/>
    <property type="match status" value="1"/>
</dbReference>
<comment type="function">
    <text evidence="1 10">Condenses 4-methyl-5-(beta-hydroxyethyl)thiazole monophosphate (THZ-P) and 2-methyl-4-amino-5-hydroxymethyl pyrimidine pyrophosphate (HMP-PP) to form thiamine monophosphate (TMP).</text>
</comment>
<dbReference type="InterPro" id="IPR022998">
    <property type="entry name" value="ThiamineP_synth_TenI"/>
</dbReference>
<feature type="binding site" evidence="10">
    <location>
        <position position="95"/>
    </location>
    <ligand>
        <name>Mg(2+)</name>
        <dbReference type="ChEBI" id="CHEBI:18420"/>
    </ligand>
</feature>
<dbReference type="Pfam" id="PF02581">
    <property type="entry name" value="TMP-TENI"/>
    <property type="match status" value="1"/>
</dbReference>
<feature type="binding site" evidence="10">
    <location>
        <begin position="141"/>
        <end position="143"/>
    </location>
    <ligand>
        <name>2-[(2R,5Z)-2-carboxy-4-methylthiazol-5(2H)-ylidene]ethyl phosphate</name>
        <dbReference type="ChEBI" id="CHEBI:62899"/>
    </ligand>
</feature>
<evidence type="ECO:0000313" key="15">
    <source>
        <dbReference type="Proteomes" id="UP000275069"/>
    </source>
</evidence>
<evidence type="ECO:0000256" key="1">
    <source>
        <dbReference type="ARBA" id="ARBA00003814"/>
    </source>
</evidence>
<evidence type="ECO:0000256" key="10">
    <source>
        <dbReference type="HAMAP-Rule" id="MF_00097"/>
    </source>
</evidence>
<evidence type="ECO:0000256" key="4">
    <source>
        <dbReference type="ARBA" id="ARBA00022723"/>
    </source>
</evidence>
<dbReference type="GO" id="GO:0000287">
    <property type="term" value="F:magnesium ion binding"/>
    <property type="evidence" value="ECO:0007669"/>
    <property type="project" value="UniProtKB-UniRule"/>
</dbReference>
<feature type="binding site" evidence="10">
    <location>
        <begin position="193"/>
        <end position="194"/>
    </location>
    <ligand>
        <name>2-[(2R,5Z)-2-carboxy-4-methylthiazol-5(2H)-ylidene]ethyl phosphate</name>
        <dbReference type="ChEBI" id="CHEBI:62899"/>
    </ligand>
</feature>
<dbReference type="Gene3D" id="3.20.20.70">
    <property type="entry name" value="Aldolase class I"/>
    <property type="match status" value="1"/>
</dbReference>
<proteinExistence type="inferred from homology"/>
<dbReference type="GO" id="GO:0009228">
    <property type="term" value="P:thiamine biosynthetic process"/>
    <property type="evidence" value="ECO:0007669"/>
    <property type="project" value="UniProtKB-KW"/>
</dbReference>
<dbReference type="EMBL" id="CP032624">
    <property type="protein sequence ID" value="AYG02191.1"/>
    <property type="molecule type" value="Genomic_DNA"/>
</dbReference>
<evidence type="ECO:0000256" key="2">
    <source>
        <dbReference type="ARBA" id="ARBA00005165"/>
    </source>
</evidence>
<evidence type="ECO:0000256" key="12">
    <source>
        <dbReference type="RuleBase" id="RU004253"/>
    </source>
</evidence>
<evidence type="ECO:0000256" key="3">
    <source>
        <dbReference type="ARBA" id="ARBA00022679"/>
    </source>
</evidence>
<dbReference type="GO" id="GO:0009229">
    <property type="term" value="P:thiamine diphosphate biosynthetic process"/>
    <property type="evidence" value="ECO:0007669"/>
    <property type="project" value="UniProtKB-UniRule"/>
</dbReference>
<comment type="pathway">
    <text evidence="2 10 12">Cofactor biosynthesis; thiamine diphosphate biosynthesis; thiamine phosphate from 4-amino-2-methyl-5-diphosphomethylpyrimidine and 4-methyl-5-(2-phosphoethyl)-thiazole: step 1/1.</text>
</comment>
<reference evidence="14 15" key="1">
    <citation type="submission" date="2018-09" db="EMBL/GenBank/DDBJ databases">
        <title>Genome sequencing of strain 2DFW10M-5.</title>
        <authorList>
            <person name="Heo J."/>
            <person name="Kim S.-J."/>
            <person name="Kwon S.-W."/>
        </authorList>
    </citation>
    <scope>NUCLEOTIDE SEQUENCE [LARGE SCALE GENOMIC DNA]</scope>
    <source>
        <strain evidence="14 15">2DFW10M-5</strain>
    </source>
</reference>
<dbReference type="AlphaFoldDB" id="A0A387BUS8"/>
<dbReference type="GO" id="GO:0005737">
    <property type="term" value="C:cytoplasm"/>
    <property type="evidence" value="ECO:0007669"/>
    <property type="project" value="TreeGrafter"/>
</dbReference>
<dbReference type="PANTHER" id="PTHR20857:SF15">
    <property type="entry name" value="THIAMINE-PHOSPHATE SYNTHASE"/>
    <property type="match status" value="1"/>
</dbReference>
<evidence type="ECO:0000256" key="11">
    <source>
        <dbReference type="RuleBase" id="RU003826"/>
    </source>
</evidence>
<keyword evidence="5 10" id="KW-0460">Magnesium</keyword>
<keyword evidence="4 10" id="KW-0479">Metal-binding</keyword>
<evidence type="ECO:0000256" key="9">
    <source>
        <dbReference type="ARBA" id="ARBA00047883"/>
    </source>
</evidence>
<dbReference type="GO" id="GO:0004789">
    <property type="term" value="F:thiamine-phosphate diphosphorylase activity"/>
    <property type="evidence" value="ECO:0007669"/>
    <property type="project" value="UniProtKB-UniRule"/>
</dbReference>
<keyword evidence="3 10" id="KW-0808">Transferase</keyword>
<protein>
    <recommendedName>
        <fullName evidence="10">Thiamine-phosphate synthase</fullName>
        <shortName evidence="10">TP synthase</shortName>
        <shortName evidence="10">TPS</shortName>
        <ecNumber evidence="10">2.5.1.3</ecNumber>
    </recommendedName>
    <alternativeName>
        <fullName evidence="10">Thiamine-phosphate pyrophosphorylase</fullName>
        <shortName evidence="10">TMP pyrophosphorylase</shortName>
        <shortName evidence="10">TMP-PPase</shortName>
    </alternativeName>
</protein>
<feature type="binding site" evidence="10">
    <location>
        <position position="70"/>
    </location>
    <ligand>
        <name>4-amino-2-methyl-5-(diphosphooxymethyl)pyrimidine</name>
        <dbReference type="ChEBI" id="CHEBI:57841"/>
    </ligand>
</feature>
<comment type="catalytic activity">
    <reaction evidence="9 10 11">
        <text>2-[(2R,5Z)-2-carboxy-4-methylthiazol-5(2H)-ylidene]ethyl phosphate + 4-amino-2-methyl-5-(diphosphooxymethyl)pyrimidine + 2 H(+) = thiamine phosphate + CO2 + diphosphate</text>
        <dbReference type="Rhea" id="RHEA:47844"/>
        <dbReference type="ChEBI" id="CHEBI:15378"/>
        <dbReference type="ChEBI" id="CHEBI:16526"/>
        <dbReference type="ChEBI" id="CHEBI:33019"/>
        <dbReference type="ChEBI" id="CHEBI:37575"/>
        <dbReference type="ChEBI" id="CHEBI:57841"/>
        <dbReference type="ChEBI" id="CHEBI:62899"/>
        <dbReference type="EC" id="2.5.1.3"/>
    </reaction>
</comment>
<comment type="catalytic activity">
    <reaction evidence="7 10 11">
        <text>4-methyl-5-(2-phosphooxyethyl)-thiazole + 4-amino-2-methyl-5-(diphosphooxymethyl)pyrimidine + H(+) = thiamine phosphate + diphosphate</text>
        <dbReference type="Rhea" id="RHEA:22328"/>
        <dbReference type="ChEBI" id="CHEBI:15378"/>
        <dbReference type="ChEBI" id="CHEBI:33019"/>
        <dbReference type="ChEBI" id="CHEBI:37575"/>
        <dbReference type="ChEBI" id="CHEBI:57841"/>
        <dbReference type="ChEBI" id="CHEBI:58296"/>
        <dbReference type="EC" id="2.5.1.3"/>
    </reaction>
</comment>
<dbReference type="HAMAP" id="MF_00097">
    <property type="entry name" value="TMP_synthase"/>
    <property type="match status" value="1"/>
</dbReference>
<comment type="similarity">
    <text evidence="10 11">Belongs to the thiamine-phosphate synthase family.</text>
</comment>
<feature type="binding site" evidence="10">
    <location>
        <begin position="39"/>
        <end position="43"/>
    </location>
    <ligand>
        <name>4-amino-2-methyl-5-(diphosphooxymethyl)pyrimidine</name>
        <dbReference type="ChEBI" id="CHEBI:57841"/>
    </ligand>
</feature>
<dbReference type="EC" id="2.5.1.3" evidence="10"/>